<dbReference type="InParanoid" id="A0A1E7FJT3"/>
<name>A0A1E7FJT3_9STRA</name>
<keyword evidence="1" id="KW-0812">Transmembrane</keyword>
<proteinExistence type="predicted"/>
<accession>A0A1E7FJT3</accession>
<dbReference type="EMBL" id="KV784356">
    <property type="protein sequence ID" value="OEU18295.1"/>
    <property type="molecule type" value="Genomic_DNA"/>
</dbReference>
<keyword evidence="1" id="KW-0472">Membrane</keyword>
<dbReference type="Proteomes" id="UP000095751">
    <property type="component" value="Unassembled WGS sequence"/>
</dbReference>
<feature type="transmembrane region" description="Helical" evidence="1">
    <location>
        <begin position="88"/>
        <end position="113"/>
    </location>
</feature>
<reference evidence="2 3" key="1">
    <citation type="submission" date="2016-09" db="EMBL/GenBank/DDBJ databases">
        <title>Extensive genetic diversity and differential bi-allelic expression allows diatom success in the polar Southern Ocean.</title>
        <authorList>
            <consortium name="DOE Joint Genome Institute"/>
            <person name="Mock T."/>
            <person name="Otillar R.P."/>
            <person name="Strauss J."/>
            <person name="Dupont C."/>
            <person name="Frickenhaus S."/>
            <person name="Maumus F."/>
            <person name="Mcmullan M."/>
            <person name="Sanges R."/>
            <person name="Schmutz J."/>
            <person name="Toseland A."/>
            <person name="Valas R."/>
            <person name="Veluchamy A."/>
            <person name="Ward B.J."/>
            <person name="Allen A."/>
            <person name="Barry K."/>
            <person name="Falciatore A."/>
            <person name="Ferrante M."/>
            <person name="Fortunato A.E."/>
            <person name="Gloeckner G."/>
            <person name="Gruber A."/>
            <person name="Hipkin R."/>
            <person name="Janech M."/>
            <person name="Kroth P."/>
            <person name="Leese F."/>
            <person name="Lindquist E."/>
            <person name="Lyon B.R."/>
            <person name="Martin J."/>
            <person name="Mayer C."/>
            <person name="Parker M."/>
            <person name="Quesneville H."/>
            <person name="Raymond J."/>
            <person name="Uhlig C."/>
            <person name="Valentin K.U."/>
            <person name="Worden A.Z."/>
            <person name="Armbrust E.V."/>
            <person name="Bowler C."/>
            <person name="Green B."/>
            <person name="Moulton V."/>
            <person name="Van Oosterhout C."/>
            <person name="Grigoriev I."/>
        </authorList>
    </citation>
    <scope>NUCLEOTIDE SEQUENCE [LARGE SCALE GENOMIC DNA]</scope>
    <source>
        <strain evidence="2 3">CCMP1102</strain>
    </source>
</reference>
<evidence type="ECO:0008006" key="4">
    <source>
        <dbReference type="Google" id="ProtNLM"/>
    </source>
</evidence>
<evidence type="ECO:0000313" key="2">
    <source>
        <dbReference type="EMBL" id="OEU18295.1"/>
    </source>
</evidence>
<feature type="transmembrane region" description="Helical" evidence="1">
    <location>
        <begin position="59"/>
        <end position="76"/>
    </location>
</feature>
<dbReference type="KEGG" id="fcy:FRACYDRAFT_236573"/>
<protein>
    <recommendedName>
        <fullName evidence="4">MARVEL domain-containing protein</fullName>
    </recommendedName>
</protein>
<evidence type="ECO:0000256" key="1">
    <source>
        <dbReference type="SAM" id="Phobius"/>
    </source>
</evidence>
<feature type="transmembrane region" description="Helical" evidence="1">
    <location>
        <begin position="155"/>
        <end position="178"/>
    </location>
</feature>
<dbReference type="OrthoDB" id="190146at2759"/>
<gene>
    <name evidence="2" type="ORF">FRACYDRAFT_236573</name>
</gene>
<organism evidence="2 3">
    <name type="scientific">Fragilariopsis cylindrus CCMP1102</name>
    <dbReference type="NCBI Taxonomy" id="635003"/>
    <lineage>
        <taxon>Eukaryota</taxon>
        <taxon>Sar</taxon>
        <taxon>Stramenopiles</taxon>
        <taxon>Ochrophyta</taxon>
        <taxon>Bacillariophyta</taxon>
        <taxon>Bacillariophyceae</taxon>
        <taxon>Bacillariophycidae</taxon>
        <taxon>Bacillariales</taxon>
        <taxon>Bacillariaceae</taxon>
        <taxon>Fragilariopsis</taxon>
    </lineage>
</organism>
<evidence type="ECO:0000313" key="3">
    <source>
        <dbReference type="Proteomes" id="UP000095751"/>
    </source>
</evidence>
<dbReference type="AlphaFoldDB" id="A0A1E7FJT3"/>
<keyword evidence="1" id="KW-1133">Transmembrane helix</keyword>
<sequence>MADHDEGLMGAVGGGIDGGGVSNSASASNSPMIVVKKNNILTKLFSSCSPDPRGSVHRAWGISLLFVVMYFALSIFEMVSLQQSGDGSVALIVAAIWTGIIHLALGVLGTFVLKRFPTSFSVGFFLGVLVVLANQNIILYASFHKYTQGSQRANQVFASLGFVLFVVLSFMSLLLVHFKEEVVVSPLDEDGMDDDNNDNNNENVVVQNNNTGTVSGGVVMATMQQMHIA</sequence>
<keyword evidence="3" id="KW-1185">Reference proteome</keyword>
<feature type="transmembrane region" description="Helical" evidence="1">
    <location>
        <begin position="119"/>
        <end position="143"/>
    </location>
</feature>